<keyword evidence="1" id="KW-0812">Transmembrane</keyword>
<dbReference type="InterPro" id="IPR052529">
    <property type="entry name" value="Bact_Transport_Assoc"/>
</dbReference>
<feature type="transmembrane region" description="Helical" evidence="1">
    <location>
        <begin position="23"/>
        <end position="46"/>
    </location>
</feature>
<dbReference type="InterPro" id="IPR007349">
    <property type="entry name" value="DUF418"/>
</dbReference>
<dbReference type="Proteomes" id="UP001268651">
    <property type="component" value="Unassembled WGS sequence"/>
</dbReference>
<feature type="transmembrane region" description="Helical" evidence="1">
    <location>
        <begin position="363"/>
        <end position="382"/>
    </location>
</feature>
<feature type="transmembrane region" description="Helical" evidence="1">
    <location>
        <begin position="285"/>
        <end position="302"/>
    </location>
</feature>
<evidence type="ECO:0000256" key="1">
    <source>
        <dbReference type="SAM" id="Phobius"/>
    </source>
</evidence>
<feature type="domain" description="DUF418" evidence="2">
    <location>
        <begin position="271"/>
        <end position="431"/>
    </location>
</feature>
<dbReference type="EMBL" id="JAWHTF010000005">
    <property type="protein sequence ID" value="MDU8886568.1"/>
    <property type="molecule type" value="Genomic_DNA"/>
</dbReference>
<keyword evidence="1" id="KW-1133">Transmembrane helix</keyword>
<dbReference type="PANTHER" id="PTHR30590">
    <property type="entry name" value="INNER MEMBRANE PROTEIN"/>
    <property type="match status" value="1"/>
</dbReference>
<dbReference type="PANTHER" id="PTHR30590:SF2">
    <property type="entry name" value="INNER MEMBRANE PROTEIN"/>
    <property type="match status" value="1"/>
</dbReference>
<evidence type="ECO:0000259" key="2">
    <source>
        <dbReference type="Pfam" id="PF04235"/>
    </source>
</evidence>
<keyword evidence="1" id="KW-0472">Membrane</keyword>
<feature type="transmembrane region" description="Helical" evidence="1">
    <location>
        <begin position="255"/>
        <end position="273"/>
    </location>
</feature>
<gene>
    <name evidence="3" type="ORF">RXV94_10390</name>
</gene>
<comment type="caution">
    <text evidence="3">The sequence shown here is derived from an EMBL/GenBank/DDBJ whole genome shotgun (WGS) entry which is preliminary data.</text>
</comment>
<feature type="transmembrane region" description="Helical" evidence="1">
    <location>
        <begin position="76"/>
        <end position="94"/>
    </location>
</feature>
<evidence type="ECO:0000313" key="3">
    <source>
        <dbReference type="EMBL" id="MDU8886568.1"/>
    </source>
</evidence>
<protein>
    <submittedName>
        <fullName evidence="3">DUF418 domain-containing protein</fullName>
    </submittedName>
</protein>
<proteinExistence type="predicted"/>
<evidence type="ECO:0000313" key="4">
    <source>
        <dbReference type="Proteomes" id="UP001268651"/>
    </source>
</evidence>
<dbReference type="Pfam" id="PF04235">
    <property type="entry name" value="DUF418"/>
    <property type="match status" value="1"/>
</dbReference>
<feature type="transmembrane region" description="Helical" evidence="1">
    <location>
        <begin position="106"/>
        <end position="125"/>
    </location>
</feature>
<keyword evidence="4" id="KW-1185">Reference proteome</keyword>
<feature type="transmembrane region" description="Helical" evidence="1">
    <location>
        <begin position="394"/>
        <end position="415"/>
    </location>
</feature>
<sequence>MTNQPNVDLRPVERGDRINSLDIIRGIALLGILLMNITGFGLAYAYGDPTNSGGAAGWNLKVWIMDNMFFEGTMRGLFTMLFGAGFILLTTRGIEKGGGIAVADLYYRRILWLLLFGIIHVYFMLWYGDILYPYALFGLMIFPLRNVKAKHLVMAGLILLTIGSLISVKHYHEDLKTKTEGVAVELLKEQNQDVKLTEAHETALASWEDFKKNKKTEEQVNEAIEENLQGYWSIVMSKSRLNRNGFMQANLVYELWIWDILSFMLLGIAFFKWRIFQGERTIKFYAILMVIGYVVGLSVNYYETMLHLNSNFDLVEMSKADQTYQLGRLFTTLGHIGLFMLFIKSGILRFLQNALAAVGKMALTNYLMHTIICTTFFLGYGFGMFGKLQRYELYYVVISIWIIQLIYSPIWLKYFRYGPAEWLWRSLSYMKKQPFRRVN</sequence>
<feature type="transmembrane region" description="Helical" evidence="1">
    <location>
        <begin position="322"/>
        <end position="343"/>
    </location>
</feature>
<reference evidence="3 4" key="1">
    <citation type="submission" date="2023-10" db="EMBL/GenBank/DDBJ databases">
        <title>Marimonas sp. nov. isolated from tidal mud flat.</title>
        <authorList>
            <person name="Jaincy N.J."/>
            <person name="Srinivasan S."/>
            <person name="Lee S.-S."/>
        </authorList>
    </citation>
    <scope>NUCLEOTIDE SEQUENCE [LARGE SCALE GENOMIC DNA]</scope>
    <source>
        <strain evidence="3 4">MJ-SS3</strain>
    </source>
</reference>
<organism evidence="3 4">
    <name type="scientific">Gilvirhabdus luticola</name>
    <dbReference type="NCBI Taxonomy" id="3079858"/>
    <lineage>
        <taxon>Bacteria</taxon>
        <taxon>Pseudomonadati</taxon>
        <taxon>Bacteroidota</taxon>
        <taxon>Flavobacteriia</taxon>
        <taxon>Flavobacteriales</taxon>
        <taxon>Flavobacteriaceae</taxon>
        <taxon>Gilvirhabdus</taxon>
    </lineage>
</organism>
<name>A0ABU3U819_9FLAO</name>
<dbReference type="RefSeq" id="WP_316662650.1">
    <property type="nucleotide sequence ID" value="NZ_JAWHTF010000005.1"/>
</dbReference>
<accession>A0ABU3U819</accession>